<dbReference type="InterPro" id="IPR036318">
    <property type="entry name" value="FAD-bd_PCMH-like_sf"/>
</dbReference>
<dbReference type="InterPro" id="IPR016166">
    <property type="entry name" value="FAD-bd_PCMH"/>
</dbReference>
<dbReference type="SUPFAM" id="SSF56176">
    <property type="entry name" value="FAD-binding/transporter-associated domain-like"/>
    <property type="match status" value="1"/>
</dbReference>
<dbReference type="SUPFAM" id="SSF48498">
    <property type="entry name" value="Tetracyclin repressor-like, C-terminal domain"/>
    <property type="match status" value="1"/>
</dbReference>
<dbReference type="PANTHER" id="PTHR11748">
    <property type="entry name" value="D-LACTATE DEHYDROGENASE"/>
    <property type="match status" value="1"/>
</dbReference>
<organism evidence="4 5">
    <name type="scientific">Streptomonospora wellingtoniae</name>
    <dbReference type="NCBI Taxonomy" id="3075544"/>
    <lineage>
        <taxon>Bacteria</taxon>
        <taxon>Bacillati</taxon>
        <taxon>Actinomycetota</taxon>
        <taxon>Actinomycetes</taxon>
        <taxon>Streptosporangiales</taxon>
        <taxon>Nocardiopsidaceae</taxon>
        <taxon>Streptomonospora</taxon>
    </lineage>
</organism>
<name>A0ABU2L0W8_9ACTN</name>
<dbReference type="Pfam" id="PF01565">
    <property type="entry name" value="FAD_binding_4"/>
    <property type="match status" value="1"/>
</dbReference>
<proteinExistence type="predicted"/>
<evidence type="ECO:0000313" key="5">
    <source>
        <dbReference type="Proteomes" id="UP001183226"/>
    </source>
</evidence>
<protein>
    <submittedName>
        <fullName evidence="4">TetR/AcrR family transcriptional regulator C-terminal domain-containing protein</fullName>
    </submittedName>
</protein>
<reference evidence="5" key="1">
    <citation type="submission" date="2023-07" db="EMBL/GenBank/DDBJ databases">
        <title>30 novel species of actinomycetes from the DSMZ collection.</title>
        <authorList>
            <person name="Nouioui I."/>
        </authorList>
    </citation>
    <scope>NUCLEOTIDE SEQUENCE [LARGE SCALE GENOMIC DNA]</scope>
    <source>
        <strain evidence="5">DSM 45055</strain>
    </source>
</reference>
<evidence type="ECO:0000313" key="4">
    <source>
        <dbReference type="EMBL" id="MDT0305175.1"/>
    </source>
</evidence>
<evidence type="ECO:0000259" key="3">
    <source>
        <dbReference type="PROSITE" id="PS51387"/>
    </source>
</evidence>
<dbReference type="RefSeq" id="WP_311547689.1">
    <property type="nucleotide sequence ID" value="NZ_JAVREK010000038.1"/>
</dbReference>
<evidence type="ECO:0000256" key="1">
    <source>
        <dbReference type="ARBA" id="ARBA00023015"/>
    </source>
</evidence>
<dbReference type="InterPro" id="IPR016169">
    <property type="entry name" value="FAD-bd_PCMH_sub2"/>
</dbReference>
<feature type="domain" description="FAD-binding PCMH-type" evidence="3">
    <location>
        <begin position="47"/>
        <end position="118"/>
    </location>
</feature>
<comment type="caution">
    <text evidence="4">The sequence shown here is derived from an EMBL/GenBank/DDBJ whole genome shotgun (WGS) entry which is preliminary data.</text>
</comment>
<keyword evidence="1" id="KW-0805">Transcription regulation</keyword>
<keyword evidence="2" id="KW-0804">Transcription</keyword>
<dbReference type="InterPro" id="IPR006094">
    <property type="entry name" value="Oxid_FAD_bind_N"/>
</dbReference>
<dbReference type="PANTHER" id="PTHR11748:SF119">
    <property type="entry name" value="D-2-HYDROXYGLUTARATE DEHYDROGENASE"/>
    <property type="match status" value="1"/>
</dbReference>
<dbReference type="InterPro" id="IPR004111">
    <property type="entry name" value="Repressor_TetR_C"/>
</dbReference>
<dbReference type="Pfam" id="PF02909">
    <property type="entry name" value="TetR_C_1"/>
    <property type="match status" value="1"/>
</dbReference>
<dbReference type="InterPro" id="IPR036271">
    <property type="entry name" value="Tet_transcr_reg_TetR-rel_C_sf"/>
</dbReference>
<dbReference type="Gene3D" id="1.10.357.10">
    <property type="entry name" value="Tetracycline Repressor, domain 2"/>
    <property type="match status" value="1"/>
</dbReference>
<dbReference type="Gene3D" id="3.30.465.10">
    <property type="match status" value="1"/>
</dbReference>
<evidence type="ECO:0000256" key="2">
    <source>
        <dbReference type="ARBA" id="ARBA00023163"/>
    </source>
</evidence>
<dbReference type="EMBL" id="JAVREK010000038">
    <property type="protein sequence ID" value="MDT0305175.1"/>
    <property type="molecule type" value="Genomic_DNA"/>
</dbReference>
<dbReference type="PROSITE" id="PS51387">
    <property type="entry name" value="FAD_PCMH"/>
    <property type="match status" value="1"/>
</dbReference>
<dbReference type="Proteomes" id="UP001183226">
    <property type="component" value="Unassembled WGS sequence"/>
</dbReference>
<sequence>MAETPETTMPERGHSDDLEAELRRAVGGEVRFDAYTRHMYATDASMYQITPVGVVAPRDADDVAAVVETARRFRTPVLPRGAGTSHCGQTVGEAVVLDFSRHMNRVLEISPEERRARVHVRTKDELVALMDDAIMGEVLIPGGEVPTDWYEALAAVAERTRDVLIRHPWAPQSLQNALPGPNAMRHFEQSLAALADTALAADAKFGLIAAVDDYVHGSALRAAESYAAAGDAPCGEWTGAAARFAEAQLATGAFPHTRDLLGGTDHRSAAQRLTGGATERERFRDGLAMLLAGAAARLGLRLPE</sequence>
<keyword evidence="5" id="KW-1185">Reference proteome</keyword>
<accession>A0ABU2L0W8</accession>
<gene>
    <name evidence="4" type="ORF">RM446_23880</name>
</gene>